<sequence>MTNISQNFKRVLSLINQFMTHSEGNIWFRGHSNIGENGEHEDYKLSSTLFRRSQDLEYIRQLEINYIYEFMTKGYSLHQTKDEWDLLYIMQHHGTPTRLLDWTTSLSVAIYFATRNWNPKKNTPTIWFLDPAKLNETLIDTTFLEVPSNYNFNKYVERENLPSRAIAPNYNSNRLIAQQGQFTLQGNTINDLEKELALKKTHYTDILDKIELTEDIYYDVGSFLHMNGIDDFTVYPDLDGLSKLIKNRKGFR</sequence>
<gene>
    <name evidence="2" type="ORF">ACFOZ1_06860</name>
</gene>
<reference evidence="3" key="1">
    <citation type="journal article" date="2019" name="Int. J. Syst. Evol. Microbiol.">
        <title>The Global Catalogue of Microorganisms (GCM) 10K type strain sequencing project: providing services to taxonomists for standard genome sequencing and annotation.</title>
        <authorList>
            <consortium name="The Broad Institute Genomics Platform"/>
            <consortium name="The Broad Institute Genome Sequencing Center for Infectious Disease"/>
            <person name="Wu L."/>
            <person name="Ma J."/>
        </authorList>
    </citation>
    <scope>NUCLEOTIDE SEQUENCE [LARGE SCALE GENOMIC DNA]</scope>
    <source>
        <strain evidence="3">KACC 14058</strain>
    </source>
</reference>
<evidence type="ECO:0000313" key="2">
    <source>
        <dbReference type="EMBL" id="MFC4387533.1"/>
    </source>
</evidence>
<evidence type="ECO:0000259" key="1">
    <source>
        <dbReference type="SMART" id="SM00901"/>
    </source>
</evidence>
<dbReference type="InterPro" id="IPR014966">
    <property type="entry name" value="FRG-dom"/>
</dbReference>
<feature type="domain" description="FRG" evidence="1">
    <location>
        <begin position="22"/>
        <end position="127"/>
    </location>
</feature>
<organism evidence="2 3">
    <name type="scientific">Gracilibacillus marinus</name>
    <dbReference type="NCBI Taxonomy" id="630535"/>
    <lineage>
        <taxon>Bacteria</taxon>
        <taxon>Bacillati</taxon>
        <taxon>Bacillota</taxon>
        <taxon>Bacilli</taxon>
        <taxon>Bacillales</taxon>
        <taxon>Bacillaceae</taxon>
        <taxon>Gracilibacillus</taxon>
    </lineage>
</organism>
<keyword evidence="3" id="KW-1185">Reference proteome</keyword>
<dbReference type="Pfam" id="PF08867">
    <property type="entry name" value="FRG"/>
    <property type="match status" value="1"/>
</dbReference>
<evidence type="ECO:0000313" key="3">
    <source>
        <dbReference type="Proteomes" id="UP001595880"/>
    </source>
</evidence>
<dbReference type="Proteomes" id="UP001595880">
    <property type="component" value="Unassembled WGS sequence"/>
</dbReference>
<dbReference type="RefSeq" id="WP_390197499.1">
    <property type="nucleotide sequence ID" value="NZ_JBHSDV010000001.1"/>
</dbReference>
<dbReference type="SMART" id="SM00901">
    <property type="entry name" value="FRG"/>
    <property type="match status" value="1"/>
</dbReference>
<comment type="caution">
    <text evidence="2">The sequence shown here is derived from an EMBL/GenBank/DDBJ whole genome shotgun (WGS) entry which is preliminary data.</text>
</comment>
<proteinExistence type="predicted"/>
<accession>A0ABV8VSS8</accession>
<dbReference type="EMBL" id="JBHSDV010000001">
    <property type="protein sequence ID" value="MFC4387533.1"/>
    <property type="molecule type" value="Genomic_DNA"/>
</dbReference>
<protein>
    <submittedName>
        <fullName evidence="2">FRG domain-containing protein</fullName>
    </submittedName>
</protein>
<name>A0ABV8VSS8_9BACI</name>